<accession>A0ABU6KAK8</accession>
<reference evidence="1 2" key="1">
    <citation type="journal article" date="2024" name="Int. J. Syst. Evol. Microbiol.">
        <title>Virgibacillus tibetensis sp. nov., isolated from salt lake on the Tibetan Plateau of China.</title>
        <authorList>
            <person name="Phurbu D."/>
            <person name="Liu Z.-X."/>
            <person name="Wang R."/>
            <person name="Zheng Y.-Y."/>
            <person name="Liu H.-C."/>
            <person name="Zhou Y.-G."/>
            <person name="Yu Y.-J."/>
            <person name="Li A.-H."/>
        </authorList>
    </citation>
    <scope>NUCLEOTIDE SEQUENCE [LARGE SCALE GENOMIC DNA]</scope>
    <source>
        <strain evidence="1 2">C22-A2</strain>
    </source>
</reference>
<gene>
    <name evidence="1" type="ORF">QGM71_01060</name>
</gene>
<keyword evidence="2" id="KW-1185">Reference proteome</keyword>
<proteinExistence type="predicted"/>
<protein>
    <submittedName>
        <fullName evidence="1">Uncharacterized protein</fullName>
    </submittedName>
</protein>
<dbReference type="EMBL" id="JARZFX010000001">
    <property type="protein sequence ID" value="MEC5422081.1"/>
    <property type="molecule type" value="Genomic_DNA"/>
</dbReference>
<sequence>MIQTYEDFSLAESERIRLAIEQITATKDTEINELKQIIAHNDKAFKDMYLCMHKWEWGSYFANTPEGFIYRTIKREVFK</sequence>
<evidence type="ECO:0000313" key="2">
    <source>
        <dbReference type="Proteomes" id="UP001335737"/>
    </source>
</evidence>
<dbReference type="RefSeq" id="WP_327605654.1">
    <property type="nucleotide sequence ID" value="NZ_JARZFX010000001.1"/>
</dbReference>
<comment type="caution">
    <text evidence="1">The sequence shown here is derived from an EMBL/GenBank/DDBJ whole genome shotgun (WGS) entry which is preliminary data.</text>
</comment>
<organism evidence="1 2">
    <name type="scientific">Virgibacillus tibetensis</name>
    <dbReference type="NCBI Taxonomy" id="3042313"/>
    <lineage>
        <taxon>Bacteria</taxon>
        <taxon>Bacillati</taxon>
        <taxon>Bacillota</taxon>
        <taxon>Bacilli</taxon>
        <taxon>Bacillales</taxon>
        <taxon>Bacillaceae</taxon>
        <taxon>Virgibacillus</taxon>
    </lineage>
</organism>
<dbReference type="Proteomes" id="UP001335737">
    <property type="component" value="Unassembled WGS sequence"/>
</dbReference>
<name>A0ABU6KAK8_9BACI</name>
<evidence type="ECO:0000313" key="1">
    <source>
        <dbReference type="EMBL" id="MEC5422081.1"/>
    </source>
</evidence>